<dbReference type="Pfam" id="PF12833">
    <property type="entry name" value="HTH_18"/>
    <property type="match status" value="1"/>
</dbReference>
<evidence type="ECO:0000313" key="5">
    <source>
        <dbReference type="Proteomes" id="UP000184608"/>
    </source>
</evidence>
<accession>A0A1M5VF64</accession>
<dbReference type="InterPro" id="IPR011006">
    <property type="entry name" value="CheY-like_superfamily"/>
</dbReference>
<reference evidence="4 5" key="1">
    <citation type="submission" date="2016-11" db="EMBL/GenBank/DDBJ databases">
        <authorList>
            <person name="Jaros S."/>
            <person name="Januszkiewicz K."/>
            <person name="Wedrychowicz H."/>
        </authorList>
    </citation>
    <scope>NUCLEOTIDE SEQUENCE [LARGE SCALE GENOMIC DNA]</scope>
    <source>
        <strain evidence="4 5">CECT 7868</strain>
    </source>
</reference>
<dbReference type="InterPro" id="IPR018060">
    <property type="entry name" value="HTH_AraC"/>
</dbReference>
<dbReference type="InterPro" id="IPR009057">
    <property type="entry name" value="Homeodomain-like_sf"/>
</dbReference>
<feature type="domain" description="HTH araC/xylS-type" evidence="3">
    <location>
        <begin position="150"/>
        <end position="248"/>
    </location>
</feature>
<evidence type="ECO:0000256" key="1">
    <source>
        <dbReference type="ARBA" id="ARBA00023015"/>
    </source>
</evidence>
<keyword evidence="2" id="KW-0804">Transcription</keyword>
<keyword evidence="5" id="KW-1185">Reference proteome</keyword>
<dbReference type="AlphaFoldDB" id="A0A1M5VF64"/>
<evidence type="ECO:0000256" key="2">
    <source>
        <dbReference type="ARBA" id="ARBA00023163"/>
    </source>
</evidence>
<dbReference type="SUPFAM" id="SSF52172">
    <property type="entry name" value="CheY-like"/>
    <property type="match status" value="1"/>
</dbReference>
<dbReference type="Proteomes" id="UP000184608">
    <property type="component" value="Unassembled WGS sequence"/>
</dbReference>
<dbReference type="STRING" id="1216006.VA7868_00367"/>
<gene>
    <name evidence="4" type="primary">pchR_1</name>
    <name evidence="4" type="ORF">VA7868_00367</name>
</gene>
<dbReference type="PANTHER" id="PTHR47893:SF1">
    <property type="entry name" value="REGULATORY PROTEIN PCHR"/>
    <property type="match status" value="1"/>
</dbReference>
<evidence type="ECO:0000313" key="4">
    <source>
        <dbReference type="EMBL" id="SHH73754.1"/>
    </source>
</evidence>
<dbReference type="InterPro" id="IPR053142">
    <property type="entry name" value="PchR_regulatory_protein"/>
</dbReference>
<proteinExistence type="predicted"/>
<protein>
    <submittedName>
        <fullName evidence="4">Regulatory protein PchR</fullName>
    </submittedName>
</protein>
<dbReference type="SMART" id="SM00342">
    <property type="entry name" value="HTH_ARAC"/>
    <property type="match status" value="1"/>
</dbReference>
<dbReference type="PANTHER" id="PTHR47893">
    <property type="entry name" value="REGULATORY PROTEIN PCHR"/>
    <property type="match status" value="1"/>
</dbReference>
<keyword evidence="1" id="KW-0805">Transcription regulation</keyword>
<sequence length="274" mass="30984">MFSNNNSVFSQLSACLHQESVQLTLTTSEDLIEQIVRIAPDMIFVDSTLGKIHHIRETCLLLQKQMNGRHIALPPVLSIIEGNSGQRGEVLNDGAIDCVNYPFNPREVIMRVEYTLLIVAACQQGIAPERVSAPLYYGGADRSKYNYLASQTADYLEKNLASHMTLAQLAQRVNSNRNSLSEAFKQAFGCTIFQWLYHRRMEKAAEYLSRTHLDVQQVAYRVGYIDANNFSTAFKKNSTVHPVYFVCKMKNPDRIEAVNCPDIHKKLRSCVAFS</sequence>
<dbReference type="GO" id="GO:0043565">
    <property type="term" value="F:sequence-specific DNA binding"/>
    <property type="evidence" value="ECO:0007669"/>
    <property type="project" value="InterPro"/>
</dbReference>
<organism evidence="4 5">
    <name type="scientific">Vibrio aerogenes CECT 7868</name>
    <dbReference type="NCBI Taxonomy" id="1216006"/>
    <lineage>
        <taxon>Bacteria</taxon>
        <taxon>Pseudomonadati</taxon>
        <taxon>Pseudomonadota</taxon>
        <taxon>Gammaproteobacteria</taxon>
        <taxon>Vibrionales</taxon>
        <taxon>Vibrionaceae</taxon>
        <taxon>Vibrio</taxon>
    </lineage>
</organism>
<dbReference type="PROSITE" id="PS01124">
    <property type="entry name" value="HTH_ARAC_FAMILY_2"/>
    <property type="match status" value="1"/>
</dbReference>
<name>A0A1M5VF64_9VIBR</name>
<dbReference type="EMBL" id="FQXZ01000005">
    <property type="protein sequence ID" value="SHH73754.1"/>
    <property type="molecule type" value="Genomic_DNA"/>
</dbReference>
<dbReference type="SUPFAM" id="SSF46689">
    <property type="entry name" value="Homeodomain-like"/>
    <property type="match status" value="2"/>
</dbReference>
<evidence type="ECO:0000259" key="3">
    <source>
        <dbReference type="PROSITE" id="PS01124"/>
    </source>
</evidence>
<dbReference type="GO" id="GO:0003700">
    <property type="term" value="F:DNA-binding transcription factor activity"/>
    <property type="evidence" value="ECO:0007669"/>
    <property type="project" value="InterPro"/>
</dbReference>
<dbReference type="Gene3D" id="1.10.10.60">
    <property type="entry name" value="Homeodomain-like"/>
    <property type="match status" value="1"/>
</dbReference>